<dbReference type="EMBL" id="UYWY01019772">
    <property type="protein sequence ID" value="VDM39177.1"/>
    <property type="molecule type" value="Genomic_DNA"/>
</dbReference>
<dbReference type="EMBL" id="JPKZ01002633">
    <property type="protein sequence ID" value="KHN75715.1"/>
    <property type="molecule type" value="Genomic_DNA"/>
</dbReference>
<evidence type="ECO:0000313" key="2">
    <source>
        <dbReference type="EMBL" id="KHN75715.1"/>
    </source>
</evidence>
<reference evidence="3" key="2">
    <citation type="submission" date="2018-11" db="EMBL/GenBank/DDBJ databases">
        <authorList>
            <consortium name="Pathogen Informatics"/>
        </authorList>
    </citation>
    <scope>NUCLEOTIDE SEQUENCE [LARGE SCALE GENOMIC DNA]</scope>
</reference>
<evidence type="ECO:0000313" key="4">
    <source>
        <dbReference type="Proteomes" id="UP000031036"/>
    </source>
</evidence>
<dbReference type="AlphaFoldDB" id="A0A0B2V3Y3"/>
<dbReference type="STRING" id="6265.A0A0B2V3Y3"/>
<keyword evidence="4" id="KW-1185">Reference proteome</keyword>
<sequence>MSIAQPASSLVVGAVTASGLPVIQSLSTSDESPTTHSSFHRIESFSKFQAEESGEQTSEIGPQQPEQHEHQQVSEGPELLSAVPAEEAQPESELSPLSSSLIDEAPIASSGQFERKRTASLAAAILSAQREPGHKATVQFVSPGGGAQSTLIEACETAEDTAAEGGQLPSSEAIVTSLLFTLRALQMSDPDKHASAIRRLQELEQELRAAGAVCPPDVAITNAVAKALASAGPNSDVQIRVNSSRHTTTTKTVYEAETPGMQGLDADVVQRLQQQLIANMSENGC</sequence>
<evidence type="ECO:0000313" key="3">
    <source>
        <dbReference type="EMBL" id="VDM39177.1"/>
    </source>
</evidence>
<reference evidence="2 4" key="1">
    <citation type="submission" date="2014-11" db="EMBL/GenBank/DDBJ databases">
        <title>Genetic blueprint of the zoonotic pathogen Toxocara canis.</title>
        <authorList>
            <person name="Zhu X.-Q."/>
            <person name="Korhonen P.K."/>
            <person name="Cai H."/>
            <person name="Young N.D."/>
            <person name="Nejsum P."/>
            <person name="von Samson-Himmelstjerna G."/>
            <person name="Boag P.R."/>
            <person name="Tan P."/>
            <person name="Li Q."/>
            <person name="Min J."/>
            <person name="Yang Y."/>
            <person name="Wang X."/>
            <person name="Fang X."/>
            <person name="Hall R.S."/>
            <person name="Hofmann A."/>
            <person name="Sternberg P.W."/>
            <person name="Jex A.R."/>
            <person name="Gasser R.B."/>
        </authorList>
    </citation>
    <scope>NUCLEOTIDE SEQUENCE [LARGE SCALE GENOMIC DNA]</scope>
    <source>
        <strain evidence="2">PN_DK_2014</strain>
    </source>
</reference>
<name>A0A0B2V3Y3_TOXCA</name>
<feature type="compositionally biased region" description="Polar residues" evidence="1">
    <location>
        <begin position="25"/>
        <end position="37"/>
    </location>
</feature>
<protein>
    <submittedName>
        <fullName evidence="2">Uncharacterized protein</fullName>
    </submittedName>
</protein>
<accession>A0A0B2V3Y3</accession>
<dbReference type="Proteomes" id="UP000031036">
    <property type="component" value="Unassembled WGS sequence"/>
</dbReference>
<feature type="region of interest" description="Disordered" evidence="1">
    <location>
        <begin position="25"/>
        <end position="78"/>
    </location>
</feature>
<proteinExistence type="predicted"/>
<organism evidence="2 4">
    <name type="scientific">Toxocara canis</name>
    <name type="common">Canine roundworm</name>
    <dbReference type="NCBI Taxonomy" id="6265"/>
    <lineage>
        <taxon>Eukaryota</taxon>
        <taxon>Metazoa</taxon>
        <taxon>Ecdysozoa</taxon>
        <taxon>Nematoda</taxon>
        <taxon>Chromadorea</taxon>
        <taxon>Rhabditida</taxon>
        <taxon>Spirurina</taxon>
        <taxon>Ascaridomorpha</taxon>
        <taxon>Ascaridoidea</taxon>
        <taxon>Toxocaridae</taxon>
        <taxon>Toxocara</taxon>
    </lineage>
</organism>
<gene>
    <name evidence="2" type="ORF">Tcan_05611</name>
    <name evidence="3" type="ORF">TCNE_LOCUS7856</name>
</gene>
<dbReference type="OrthoDB" id="5831635at2759"/>
<evidence type="ECO:0000256" key="1">
    <source>
        <dbReference type="SAM" id="MobiDB-lite"/>
    </source>
</evidence>